<accession>A0ABR1Y400</accession>
<name>A0ABR1Y400_9PEZI</name>
<feature type="compositionally biased region" description="Basic and acidic residues" evidence="1">
    <location>
        <begin position="133"/>
        <end position="147"/>
    </location>
</feature>
<reference evidence="2 3" key="1">
    <citation type="journal article" date="2022" name="G3 (Bethesda)">
        <title>Enemy or ally: a genomic approach to elucidate the lifestyle of Phyllosticta citrichinaensis.</title>
        <authorList>
            <person name="Buijs V.A."/>
            <person name="Groenewald J.Z."/>
            <person name="Haridas S."/>
            <person name="LaButti K.M."/>
            <person name="Lipzen A."/>
            <person name="Martin F.M."/>
            <person name="Barry K."/>
            <person name="Grigoriev I.V."/>
            <person name="Crous P.W."/>
            <person name="Seidl M.F."/>
        </authorList>
    </citation>
    <scope>NUCLEOTIDE SEQUENCE [LARGE SCALE GENOMIC DNA]</scope>
    <source>
        <strain evidence="2 3">CBS 129764</strain>
    </source>
</reference>
<evidence type="ECO:0000313" key="3">
    <source>
        <dbReference type="Proteomes" id="UP001456524"/>
    </source>
</evidence>
<protein>
    <submittedName>
        <fullName evidence="2">Uncharacterized protein</fullName>
    </submittedName>
</protein>
<comment type="caution">
    <text evidence="2">The sequence shown here is derived from an EMBL/GenBank/DDBJ whole genome shotgun (WGS) entry which is preliminary data.</text>
</comment>
<proteinExistence type="predicted"/>
<gene>
    <name evidence="2" type="ORF">IWX90DRAFT_425539</name>
</gene>
<evidence type="ECO:0000256" key="1">
    <source>
        <dbReference type="SAM" id="MobiDB-lite"/>
    </source>
</evidence>
<evidence type="ECO:0000313" key="2">
    <source>
        <dbReference type="EMBL" id="KAK8175917.1"/>
    </source>
</evidence>
<feature type="region of interest" description="Disordered" evidence="1">
    <location>
        <begin position="128"/>
        <end position="147"/>
    </location>
</feature>
<dbReference type="Proteomes" id="UP001456524">
    <property type="component" value="Unassembled WGS sequence"/>
</dbReference>
<sequence length="204" mass="22066">MLVTTPPASVIVDMESTATAPVEAMPIQVRLDLVEVLQVLFTAVFLLAAVKNTTFEVLHLVFLSALRGATETGSQSSKTACGLAWQTTPSLSTIVTRGVVLASALFPSRCALSSWCLARSSCLLSWSPSGRPKSLEVGDGTRKSRKESQSLLKMIDTAMDRRLLSTVSEGRQEEKKSVSGINFHLDFARLSKVDLQGIARRLRG</sequence>
<feature type="non-terminal residue" evidence="2">
    <location>
        <position position="204"/>
    </location>
</feature>
<dbReference type="EMBL" id="JBBWUH010000002">
    <property type="protein sequence ID" value="KAK8175917.1"/>
    <property type="molecule type" value="Genomic_DNA"/>
</dbReference>
<keyword evidence="3" id="KW-1185">Reference proteome</keyword>
<organism evidence="2 3">
    <name type="scientific">Phyllosticta citrichinensis</name>
    <dbReference type="NCBI Taxonomy" id="1130410"/>
    <lineage>
        <taxon>Eukaryota</taxon>
        <taxon>Fungi</taxon>
        <taxon>Dikarya</taxon>
        <taxon>Ascomycota</taxon>
        <taxon>Pezizomycotina</taxon>
        <taxon>Dothideomycetes</taxon>
        <taxon>Dothideomycetes incertae sedis</taxon>
        <taxon>Botryosphaeriales</taxon>
        <taxon>Phyllostictaceae</taxon>
        <taxon>Phyllosticta</taxon>
    </lineage>
</organism>